<evidence type="ECO:0000313" key="1">
    <source>
        <dbReference type="EMBL" id="EJK43885.1"/>
    </source>
</evidence>
<dbReference type="AlphaFoldDB" id="K0QYK2"/>
<gene>
    <name evidence="1" type="ORF">THAOC_37627</name>
</gene>
<comment type="caution">
    <text evidence="1">The sequence shown here is derived from an EMBL/GenBank/DDBJ whole genome shotgun (WGS) entry which is preliminary data.</text>
</comment>
<evidence type="ECO:0000313" key="2">
    <source>
        <dbReference type="Proteomes" id="UP000266841"/>
    </source>
</evidence>
<dbReference type="EMBL" id="AGNL01050490">
    <property type="protein sequence ID" value="EJK43885.1"/>
    <property type="molecule type" value="Genomic_DNA"/>
</dbReference>
<accession>K0QYK2</accession>
<reference evidence="1 2" key="1">
    <citation type="journal article" date="2012" name="Genome Biol.">
        <title>Genome and low-iron response of an oceanic diatom adapted to chronic iron limitation.</title>
        <authorList>
            <person name="Lommer M."/>
            <person name="Specht M."/>
            <person name="Roy A.S."/>
            <person name="Kraemer L."/>
            <person name="Andreson R."/>
            <person name="Gutowska M.A."/>
            <person name="Wolf J."/>
            <person name="Bergner S.V."/>
            <person name="Schilhabel M.B."/>
            <person name="Klostermeier U.C."/>
            <person name="Beiko R.G."/>
            <person name="Rosenstiel P."/>
            <person name="Hippler M."/>
            <person name="Laroche J."/>
        </authorList>
    </citation>
    <scope>NUCLEOTIDE SEQUENCE [LARGE SCALE GENOMIC DNA]</scope>
    <source>
        <strain evidence="1 2">CCMP1005</strain>
    </source>
</reference>
<name>K0QYK2_THAOC</name>
<protein>
    <submittedName>
        <fullName evidence="1">Uncharacterized protein</fullName>
    </submittedName>
</protein>
<keyword evidence="2" id="KW-1185">Reference proteome</keyword>
<organism evidence="1 2">
    <name type="scientific">Thalassiosira oceanica</name>
    <name type="common">Marine diatom</name>
    <dbReference type="NCBI Taxonomy" id="159749"/>
    <lineage>
        <taxon>Eukaryota</taxon>
        <taxon>Sar</taxon>
        <taxon>Stramenopiles</taxon>
        <taxon>Ochrophyta</taxon>
        <taxon>Bacillariophyta</taxon>
        <taxon>Coscinodiscophyceae</taxon>
        <taxon>Thalassiosirophycidae</taxon>
        <taxon>Thalassiosirales</taxon>
        <taxon>Thalassiosiraceae</taxon>
        <taxon>Thalassiosira</taxon>
    </lineage>
</organism>
<dbReference type="Proteomes" id="UP000266841">
    <property type="component" value="Unassembled WGS sequence"/>
</dbReference>
<sequence>MNSSASASAVIAHGSPLAAPPIRMSSNCCQSTGRHAQSNIPLPHLPVCSPRASHDEARLMMEGGEGPTLDDDLMGPESFLDDCEAFEVVDGMKDFVKLVNANAHGQLKNGDTLLLRTVSDISTSSDSAVESAAKIGQPESSKPAVALKPPQVLTSTKSVQKGRNSTIDARAKRHKRNLHRLRTARYRAKMANKKLLEKKADILMKGFPFDVNILQLESERYRDQLVACGSIDFEHYRHDIAEQRLENKVLKFEIKILEKISRSVIEKPRDENDLAMVCTE</sequence>
<proteinExistence type="predicted"/>